<dbReference type="Pfam" id="PF12730">
    <property type="entry name" value="ABC2_membrane_4"/>
    <property type="match status" value="1"/>
</dbReference>
<keyword evidence="1" id="KW-0472">Membrane</keyword>
<dbReference type="RefSeq" id="WP_242857568.1">
    <property type="nucleotide sequence ID" value="NZ_CYZU01000013.1"/>
</dbReference>
<sequence length="258" mass="28408">MMNGLRSELLKYKRTFMGKLIVLVPVFFAGYALIMQATLMKHPLSQNRSWMWDSLLALIFNWWTFVFLPLGFALFAALAAGQEKKSGNYRALRSRCISPKLLWIYKVAAMAVYSLLSSMVLTLAAILAGVFAKSGAIPFRQIAAASIVCWAASLALIPIQLWAATWKGLFLSMGIGFAGMTAGVLAAPEPFWFTVPWSWAIRLMCPIVGVHPNGSILENGDPLLDTSVIPIGIVVPFAVFLAATLLTAVWFNRREETC</sequence>
<dbReference type="Proteomes" id="UP000095544">
    <property type="component" value="Unassembled WGS sequence"/>
</dbReference>
<feature type="transmembrane region" description="Helical" evidence="1">
    <location>
        <begin position="137"/>
        <end position="157"/>
    </location>
</feature>
<dbReference type="AlphaFoldDB" id="A0A174DUU9"/>
<evidence type="ECO:0000313" key="3">
    <source>
        <dbReference type="Proteomes" id="UP000095544"/>
    </source>
</evidence>
<dbReference type="CDD" id="cd21807">
    <property type="entry name" value="ABC-2_lan_permease_MutE_EpiE-like"/>
    <property type="match status" value="1"/>
</dbReference>
<evidence type="ECO:0000256" key="1">
    <source>
        <dbReference type="SAM" id="Phobius"/>
    </source>
</evidence>
<feature type="transmembrane region" description="Helical" evidence="1">
    <location>
        <begin position="228"/>
        <end position="251"/>
    </location>
</feature>
<feature type="transmembrane region" description="Helical" evidence="1">
    <location>
        <begin position="59"/>
        <end position="81"/>
    </location>
</feature>
<feature type="transmembrane region" description="Helical" evidence="1">
    <location>
        <begin position="20"/>
        <end position="39"/>
    </location>
</feature>
<dbReference type="EMBL" id="CYZU01000013">
    <property type="protein sequence ID" value="CUO28008.1"/>
    <property type="molecule type" value="Genomic_DNA"/>
</dbReference>
<evidence type="ECO:0000313" key="2">
    <source>
        <dbReference type="EMBL" id="CUO28008.1"/>
    </source>
</evidence>
<accession>A0A174DUU9</accession>
<name>A0A174DUU9_9FIRM</name>
<feature type="transmembrane region" description="Helical" evidence="1">
    <location>
        <begin position="169"/>
        <end position="187"/>
    </location>
</feature>
<dbReference type="InterPro" id="IPR021205">
    <property type="entry name" value="Lanti_perm_SpaE/MutE/EpiE-like"/>
</dbReference>
<keyword evidence="1" id="KW-0812">Transmembrane</keyword>
<gene>
    <name evidence="2" type="ORF">ERS852491_01755</name>
</gene>
<feature type="transmembrane region" description="Helical" evidence="1">
    <location>
        <begin position="102"/>
        <end position="131"/>
    </location>
</feature>
<protein>
    <submittedName>
        <fullName evidence="2">Uncharacterized protein conserved in bacteria</fullName>
    </submittedName>
</protein>
<keyword evidence="1" id="KW-1133">Transmembrane helix</keyword>
<organism evidence="2 3">
    <name type="scientific">Faecalicatena contorta</name>
    <dbReference type="NCBI Taxonomy" id="39482"/>
    <lineage>
        <taxon>Bacteria</taxon>
        <taxon>Bacillati</taxon>
        <taxon>Bacillota</taxon>
        <taxon>Clostridia</taxon>
        <taxon>Lachnospirales</taxon>
        <taxon>Lachnospiraceae</taxon>
        <taxon>Faecalicatena</taxon>
    </lineage>
</organism>
<proteinExistence type="predicted"/>
<dbReference type="STRING" id="39482.ERS852491_01755"/>
<dbReference type="NCBIfam" id="TIGR03732">
    <property type="entry name" value="lanti_perm_MutE"/>
    <property type="match status" value="1"/>
</dbReference>
<reference evidence="2 3" key="1">
    <citation type="submission" date="2015-09" db="EMBL/GenBank/DDBJ databases">
        <authorList>
            <consortium name="Pathogen Informatics"/>
        </authorList>
    </citation>
    <scope>NUCLEOTIDE SEQUENCE [LARGE SCALE GENOMIC DNA]</scope>
    <source>
        <strain evidence="2 3">2789STDY5834876</strain>
    </source>
</reference>